<evidence type="ECO:0000313" key="9">
    <source>
        <dbReference type="EMBL" id="KAK7541528.1"/>
    </source>
</evidence>
<evidence type="ECO:0000256" key="7">
    <source>
        <dbReference type="SAM" id="SignalP"/>
    </source>
</evidence>
<evidence type="ECO:0000256" key="6">
    <source>
        <dbReference type="SAM" id="MobiDB-lite"/>
    </source>
</evidence>
<keyword evidence="7" id="KW-0732">Signal</keyword>
<dbReference type="InterPro" id="IPR006076">
    <property type="entry name" value="FAD-dep_OxRdtase"/>
</dbReference>
<proteinExistence type="inferred from homology"/>
<evidence type="ECO:0000259" key="8">
    <source>
        <dbReference type="Pfam" id="PF01266"/>
    </source>
</evidence>
<feature type="signal peptide" evidence="7">
    <location>
        <begin position="1"/>
        <end position="20"/>
    </location>
</feature>
<dbReference type="Proteomes" id="UP001365128">
    <property type="component" value="Unassembled WGS sequence"/>
</dbReference>
<gene>
    <name evidence="9" type="ORF">IWX46DRAFT_634598</name>
</gene>
<feature type="region of interest" description="Disordered" evidence="6">
    <location>
        <begin position="343"/>
        <end position="384"/>
    </location>
</feature>
<comment type="cofactor">
    <cofactor evidence="1">
        <name>FAD</name>
        <dbReference type="ChEBI" id="CHEBI:57692"/>
    </cofactor>
</comment>
<sequence>MVHRWPVAIVGAGVFGLSTALCLAGAGNKDVTIFDYQEYDKNGYACSEGYNAASAVENKILRASYGGRKMYQDLAFQAMKHWEEWNEQVKTAKELPPNVTNEDKIWVHAGFLRLSDNGVDEDEHMTQRNFPREIKSTQYRISDAQRQSDAAKCGIPHTKLDPFDRFDRKLPTDGIFDRTGGYVLASKACIWALHLCTQAGVKLRLGAAHKFKSYTSCPTTGAITGLTTTDGTHHRASLLIVAGGGYTPSLVPSGSPILETTAGSILPVRLPRERQDLWQKYSPNVFPVWSWKMSSYDPSAGADTASTSVGGLYGFSRTPDGIIRFGFRGAKWTNFVSRVPETEETNVVDQGKQAPSSAAMTADDRGPDANRLISYPDHDSHPSQIPQRAVAVIQSFVATNMPDLRALPVDSLSLC</sequence>
<dbReference type="PANTHER" id="PTHR10961:SF15">
    <property type="entry name" value="FAD DEPENDENT OXIDOREDUCTASE DOMAIN-CONTAINING PROTEIN"/>
    <property type="match status" value="1"/>
</dbReference>
<feature type="compositionally biased region" description="Polar residues" evidence="6">
    <location>
        <begin position="345"/>
        <end position="359"/>
    </location>
</feature>
<evidence type="ECO:0000256" key="3">
    <source>
        <dbReference type="ARBA" id="ARBA00022630"/>
    </source>
</evidence>
<dbReference type="Pfam" id="PF01266">
    <property type="entry name" value="DAO"/>
    <property type="match status" value="1"/>
</dbReference>
<keyword evidence="3" id="KW-0285">Flavoprotein</keyword>
<evidence type="ECO:0000256" key="5">
    <source>
        <dbReference type="ARBA" id="ARBA00023002"/>
    </source>
</evidence>
<evidence type="ECO:0000313" key="10">
    <source>
        <dbReference type="Proteomes" id="UP001365128"/>
    </source>
</evidence>
<dbReference type="InterPro" id="IPR045170">
    <property type="entry name" value="MTOX"/>
</dbReference>
<dbReference type="Gene3D" id="3.50.50.60">
    <property type="entry name" value="FAD/NAD(P)-binding domain"/>
    <property type="match status" value="1"/>
</dbReference>
<dbReference type="Gene3D" id="3.30.9.10">
    <property type="entry name" value="D-Amino Acid Oxidase, subunit A, domain 2"/>
    <property type="match status" value="1"/>
</dbReference>
<comment type="similarity">
    <text evidence="2">Belongs to the MSOX/MTOX family.</text>
</comment>
<name>A0ABR1M224_9PEZI</name>
<dbReference type="EMBL" id="JBBPDW010000024">
    <property type="protein sequence ID" value="KAK7541528.1"/>
    <property type="molecule type" value="Genomic_DNA"/>
</dbReference>
<keyword evidence="5" id="KW-0560">Oxidoreductase</keyword>
<evidence type="ECO:0000256" key="4">
    <source>
        <dbReference type="ARBA" id="ARBA00022827"/>
    </source>
</evidence>
<organism evidence="9 10">
    <name type="scientific">Phyllosticta citricarpa</name>
    <dbReference type="NCBI Taxonomy" id="55181"/>
    <lineage>
        <taxon>Eukaryota</taxon>
        <taxon>Fungi</taxon>
        <taxon>Dikarya</taxon>
        <taxon>Ascomycota</taxon>
        <taxon>Pezizomycotina</taxon>
        <taxon>Dothideomycetes</taxon>
        <taxon>Dothideomycetes incertae sedis</taxon>
        <taxon>Botryosphaeriales</taxon>
        <taxon>Phyllostictaceae</taxon>
        <taxon>Phyllosticta</taxon>
    </lineage>
</organism>
<feature type="domain" description="FAD dependent oxidoreductase" evidence="8">
    <location>
        <begin position="7"/>
        <end position="273"/>
    </location>
</feature>
<accession>A0ABR1M224</accession>
<keyword evidence="4" id="KW-0274">FAD</keyword>
<evidence type="ECO:0000256" key="1">
    <source>
        <dbReference type="ARBA" id="ARBA00001974"/>
    </source>
</evidence>
<reference evidence="9 10" key="1">
    <citation type="submission" date="2024-04" db="EMBL/GenBank/DDBJ databases">
        <title>Phyllosticta paracitricarpa is synonymous to the EU quarantine fungus P. citricarpa based on phylogenomic analyses.</title>
        <authorList>
            <consortium name="Lawrence Berkeley National Laboratory"/>
            <person name="Van Ingen-Buijs V.A."/>
            <person name="Van Westerhoven A.C."/>
            <person name="Haridas S."/>
            <person name="Skiadas P."/>
            <person name="Martin F."/>
            <person name="Groenewald J.Z."/>
            <person name="Crous P.W."/>
            <person name="Seidl M.F."/>
        </authorList>
    </citation>
    <scope>NUCLEOTIDE SEQUENCE [LARGE SCALE GENOMIC DNA]</scope>
    <source>
        <strain evidence="9 10">CBS 122670</strain>
    </source>
</reference>
<feature type="chain" id="PRO_5045634174" evidence="7">
    <location>
        <begin position="21"/>
        <end position="415"/>
    </location>
</feature>
<comment type="caution">
    <text evidence="9">The sequence shown here is derived from an EMBL/GenBank/DDBJ whole genome shotgun (WGS) entry which is preliminary data.</text>
</comment>
<dbReference type="SUPFAM" id="SSF51905">
    <property type="entry name" value="FAD/NAD(P)-binding domain"/>
    <property type="match status" value="1"/>
</dbReference>
<protein>
    <submittedName>
        <fullName evidence="9">FAD dependent oxidoreductase-domain-containing protein</fullName>
    </submittedName>
</protein>
<dbReference type="InterPro" id="IPR036188">
    <property type="entry name" value="FAD/NAD-bd_sf"/>
</dbReference>
<keyword evidence="10" id="KW-1185">Reference proteome</keyword>
<dbReference type="PANTHER" id="PTHR10961">
    <property type="entry name" value="PEROXISOMAL SARCOSINE OXIDASE"/>
    <property type="match status" value="1"/>
</dbReference>
<evidence type="ECO:0000256" key="2">
    <source>
        <dbReference type="ARBA" id="ARBA00010989"/>
    </source>
</evidence>